<dbReference type="GO" id="GO:0009247">
    <property type="term" value="P:glycolipid biosynthetic process"/>
    <property type="evidence" value="ECO:0007669"/>
    <property type="project" value="TreeGrafter"/>
</dbReference>
<dbReference type="Pfam" id="PF03435">
    <property type="entry name" value="Sacchrp_dh_NADP"/>
    <property type="match status" value="1"/>
</dbReference>
<proteinExistence type="inferred from homology"/>
<name>A0A1E7F0E2_9STRA</name>
<dbReference type="PANTHER" id="PTHR12286">
    <property type="entry name" value="SACCHAROPINE DEHYDROGENASE-LIKE OXIDOREDUCTASE"/>
    <property type="match status" value="1"/>
</dbReference>
<dbReference type="InterPro" id="IPR051276">
    <property type="entry name" value="Saccharopine_DH-like_oxidrdct"/>
</dbReference>
<dbReference type="InterPro" id="IPR005097">
    <property type="entry name" value="Sacchrp_dh_NADP-bd"/>
</dbReference>
<reference evidence="4 5" key="1">
    <citation type="submission" date="2016-09" db="EMBL/GenBank/DDBJ databases">
        <title>Extensive genetic diversity and differential bi-allelic expression allows diatom success in the polar Southern Ocean.</title>
        <authorList>
            <consortium name="DOE Joint Genome Institute"/>
            <person name="Mock T."/>
            <person name="Otillar R.P."/>
            <person name="Strauss J."/>
            <person name="Dupont C."/>
            <person name="Frickenhaus S."/>
            <person name="Maumus F."/>
            <person name="Mcmullan M."/>
            <person name="Sanges R."/>
            <person name="Schmutz J."/>
            <person name="Toseland A."/>
            <person name="Valas R."/>
            <person name="Veluchamy A."/>
            <person name="Ward B.J."/>
            <person name="Allen A."/>
            <person name="Barry K."/>
            <person name="Falciatore A."/>
            <person name="Ferrante M."/>
            <person name="Fortunato A.E."/>
            <person name="Gloeckner G."/>
            <person name="Gruber A."/>
            <person name="Hipkin R."/>
            <person name="Janech M."/>
            <person name="Kroth P."/>
            <person name="Leese F."/>
            <person name="Lindquist E."/>
            <person name="Lyon B.R."/>
            <person name="Martin J."/>
            <person name="Mayer C."/>
            <person name="Parker M."/>
            <person name="Quesneville H."/>
            <person name="Raymond J."/>
            <person name="Uhlig C."/>
            <person name="Valentin K.U."/>
            <person name="Worden A.Z."/>
            <person name="Armbrust E.V."/>
            <person name="Bowler C."/>
            <person name="Green B."/>
            <person name="Moulton V."/>
            <person name="Van Oosterhout C."/>
            <person name="Grigoriev I."/>
        </authorList>
    </citation>
    <scope>NUCLEOTIDE SEQUENCE [LARGE SCALE GENOMIC DNA]</scope>
    <source>
        <strain evidence="4 5">CCMP1102</strain>
    </source>
</reference>
<evidence type="ECO:0000313" key="5">
    <source>
        <dbReference type="Proteomes" id="UP000095751"/>
    </source>
</evidence>
<gene>
    <name evidence="4" type="ORF">FRACYDRAFT_245621</name>
</gene>
<evidence type="ECO:0000256" key="1">
    <source>
        <dbReference type="ARBA" id="ARBA00038048"/>
    </source>
</evidence>
<feature type="domain" description="Saccharopine dehydrogenase NADP binding" evidence="3">
    <location>
        <begin position="15"/>
        <end position="158"/>
    </location>
</feature>
<keyword evidence="2" id="KW-1133">Transmembrane helix</keyword>
<dbReference type="PANTHER" id="PTHR12286:SF5">
    <property type="entry name" value="SACCHAROPINE DEHYDROGENASE-LIKE OXIDOREDUCTASE"/>
    <property type="match status" value="1"/>
</dbReference>
<keyword evidence="5" id="KW-1185">Reference proteome</keyword>
<dbReference type="AlphaFoldDB" id="A0A1E7F0E2"/>
<organism evidence="4 5">
    <name type="scientific">Fragilariopsis cylindrus CCMP1102</name>
    <dbReference type="NCBI Taxonomy" id="635003"/>
    <lineage>
        <taxon>Eukaryota</taxon>
        <taxon>Sar</taxon>
        <taxon>Stramenopiles</taxon>
        <taxon>Ochrophyta</taxon>
        <taxon>Bacillariophyta</taxon>
        <taxon>Bacillariophyceae</taxon>
        <taxon>Bacillariophycidae</taxon>
        <taxon>Bacillariales</taxon>
        <taxon>Bacillariaceae</taxon>
        <taxon>Fragilariopsis</taxon>
    </lineage>
</organism>
<dbReference type="GO" id="GO:0005811">
    <property type="term" value="C:lipid droplet"/>
    <property type="evidence" value="ECO:0007669"/>
    <property type="project" value="TreeGrafter"/>
</dbReference>
<dbReference type="SUPFAM" id="SSF51735">
    <property type="entry name" value="NAD(P)-binding Rossmann-fold domains"/>
    <property type="match status" value="1"/>
</dbReference>
<evidence type="ECO:0000256" key="2">
    <source>
        <dbReference type="SAM" id="Phobius"/>
    </source>
</evidence>
<accession>A0A1E7F0E2</accession>
<sequence length="515" mass="55991">MTNKIVSTNREWDLVIYGATGDAGSAIAMYVANNFDTYEKKNKKNDSSRFRWAIAGRNERKLLQLRSRIIVGRLKPSSNDEIGIIIADSSSIDDMSNMAKSTRLVISAVGPYTTLGESIYSACAMNGTHYVDITGEVDWVYSMREKYSKKAKETGSTLCSFAGYDCVPCDITMHLARSVLLASSASTSTTNKKDATSTASTIYFTSAETVTQVDGGAMPKGTIRTMISKLPEGAAFLKKLIRYAGGGGSRGGSDSGGNTRGKCSKTTRSLIQWLLPRWSSEFGAFTLPHFMGWCNIPVIHNSYCSSVAKTTEEEEEGGGDSNSMIIDCIYHDRVAVPFSQGCLGTGYGLLQTLIVYTILLLGTPLFLCFQIFVAFVPFTAVILLKLFDSLQYSGNTQQNQKQLEDATVEVYTYATSSEGTKAVIHMFVNGDAGIICTAMLAAETSLSMLSLEDKNKLPKGRIGSPSMIVGDELVKRLQNEETMSGCCTLSVISVIDKKNKNITKDYIESSSKKDS</sequence>
<keyword evidence="2" id="KW-0812">Transmembrane</keyword>
<dbReference type="InParanoid" id="A0A1E7F0E2"/>
<feature type="transmembrane region" description="Helical" evidence="2">
    <location>
        <begin position="353"/>
        <end position="384"/>
    </location>
</feature>
<comment type="similarity">
    <text evidence="1">Belongs to the saccharopine dehydrogenase family.</text>
</comment>
<dbReference type="GO" id="GO:0005739">
    <property type="term" value="C:mitochondrion"/>
    <property type="evidence" value="ECO:0007669"/>
    <property type="project" value="TreeGrafter"/>
</dbReference>
<keyword evidence="2" id="KW-0472">Membrane</keyword>
<dbReference type="GO" id="GO:0005886">
    <property type="term" value="C:plasma membrane"/>
    <property type="evidence" value="ECO:0007669"/>
    <property type="project" value="TreeGrafter"/>
</dbReference>
<evidence type="ECO:0000259" key="3">
    <source>
        <dbReference type="Pfam" id="PF03435"/>
    </source>
</evidence>
<dbReference type="OrthoDB" id="10268090at2759"/>
<dbReference type="KEGG" id="fcy:FRACYDRAFT_245621"/>
<dbReference type="Proteomes" id="UP000095751">
    <property type="component" value="Unassembled WGS sequence"/>
</dbReference>
<dbReference type="EMBL" id="KV784367">
    <property type="protein sequence ID" value="OEU11566.1"/>
    <property type="molecule type" value="Genomic_DNA"/>
</dbReference>
<dbReference type="Gene3D" id="3.40.50.720">
    <property type="entry name" value="NAD(P)-binding Rossmann-like Domain"/>
    <property type="match status" value="1"/>
</dbReference>
<dbReference type="InterPro" id="IPR036291">
    <property type="entry name" value="NAD(P)-bd_dom_sf"/>
</dbReference>
<protein>
    <recommendedName>
        <fullName evidence="3">Saccharopine dehydrogenase NADP binding domain-containing protein</fullName>
    </recommendedName>
</protein>
<evidence type="ECO:0000313" key="4">
    <source>
        <dbReference type="EMBL" id="OEU11566.1"/>
    </source>
</evidence>